<proteinExistence type="predicted"/>
<reference evidence="1" key="2">
    <citation type="journal article" date="2015" name="Fish Shellfish Immunol.">
        <title>Early steps in the European eel (Anguilla anguilla)-Vibrio vulnificus interaction in the gills: Role of the RtxA13 toxin.</title>
        <authorList>
            <person name="Callol A."/>
            <person name="Pajuelo D."/>
            <person name="Ebbesson L."/>
            <person name="Teles M."/>
            <person name="MacKenzie S."/>
            <person name="Amaro C."/>
        </authorList>
    </citation>
    <scope>NUCLEOTIDE SEQUENCE</scope>
</reference>
<protein>
    <submittedName>
        <fullName evidence="1">Uncharacterized protein</fullName>
    </submittedName>
</protein>
<sequence>MCTLLCKKFGFGCFVIFGKMDGGWVCPLGLVPSEVSSHLPQGSFSLPLLP</sequence>
<dbReference type="AlphaFoldDB" id="A0A0E9RL99"/>
<organism evidence="1">
    <name type="scientific">Anguilla anguilla</name>
    <name type="common">European freshwater eel</name>
    <name type="synonym">Muraena anguilla</name>
    <dbReference type="NCBI Taxonomy" id="7936"/>
    <lineage>
        <taxon>Eukaryota</taxon>
        <taxon>Metazoa</taxon>
        <taxon>Chordata</taxon>
        <taxon>Craniata</taxon>
        <taxon>Vertebrata</taxon>
        <taxon>Euteleostomi</taxon>
        <taxon>Actinopterygii</taxon>
        <taxon>Neopterygii</taxon>
        <taxon>Teleostei</taxon>
        <taxon>Anguilliformes</taxon>
        <taxon>Anguillidae</taxon>
        <taxon>Anguilla</taxon>
    </lineage>
</organism>
<dbReference type="EMBL" id="GBXM01078713">
    <property type="protein sequence ID" value="JAH29864.1"/>
    <property type="molecule type" value="Transcribed_RNA"/>
</dbReference>
<accession>A0A0E9RL99</accession>
<evidence type="ECO:0000313" key="1">
    <source>
        <dbReference type="EMBL" id="JAH29864.1"/>
    </source>
</evidence>
<reference evidence="1" key="1">
    <citation type="submission" date="2014-11" db="EMBL/GenBank/DDBJ databases">
        <authorList>
            <person name="Amaro Gonzalez C."/>
        </authorList>
    </citation>
    <scope>NUCLEOTIDE SEQUENCE</scope>
</reference>
<name>A0A0E9RL99_ANGAN</name>